<feature type="compositionally biased region" description="Low complexity" evidence="1">
    <location>
        <begin position="2230"/>
        <end position="2242"/>
    </location>
</feature>
<accession>A0A7J6K4J9</accession>
<feature type="compositionally biased region" description="Low complexity" evidence="1">
    <location>
        <begin position="2498"/>
        <end position="2550"/>
    </location>
</feature>
<feature type="region of interest" description="Disordered" evidence="1">
    <location>
        <begin position="2066"/>
        <end position="2101"/>
    </location>
</feature>
<feature type="compositionally biased region" description="Low complexity" evidence="1">
    <location>
        <begin position="1682"/>
        <end position="1691"/>
    </location>
</feature>
<feature type="compositionally biased region" description="Basic and acidic residues" evidence="1">
    <location>
        <begin position="412"/>
        <end position="421"/>
    </location>
</feature>
<feature type="compositionally biased region" description="Basic and acidic residues" evidence="1">
    <location>
        <begin position="1703"/>
        <end position="1744"/>
    </location>
</feature>
<sequence length="2910" mass="310781">MVPDLPRVLRVDRGERGRGPRSKMEVEEDATLRDFQPWSSGGADLCSLLLRGDPLRQAKQQVASMRESVAVVEDLLQQVSGFHQLLLAELKTKSRDIRAFVAALTHRGLQLPVATKRPGLPTPPPLRRLRRRLLSKQKAETRGFDLAAKAGIAEEKNACSEGGKKEKEKEKKEGKAAEEREEGREEEEEERTEEKDAEGDEEDDVERGRGENGEEEGDAAGERKGKEEDREKEGDAEGKGEARSDGERKERRGELRRRGGNAGERCGDKATSLKEEETEKRKESLSFGFEASPKTPPHRKKERSRQCERSTSPFSVSAPFAGTALRNATPGYKDETPCRSLLFLSSHSSSPHSPSSPSRPLSLPSSCSSPPQSSSLLPCASSAVQNISPSLRSDASACWHPHAVCTASSLGAEREESRDASGEGGETSLLQERQRERQAQRKRRGDAGGAQRTVRTLPAAPASLAITDVSPGAATEAERLRRRRRRRMSPLASPSNSVEGVKEPKREKESTALWRQHPSLALPSRETDSPSGSVVHMGERESKTRGEEADTCKALEGSSPSESLAPSRSMSASSCASGASPFSATETSSLLVPSPSTRSHKRKRTPQASALTSSSLSPSCDAEEKEKTNDRGTVKSRRVLPPSTLSSPSSLSSSLSSSSSASSVSFSSTSVSETASQPDRAVASDALDGGVAAEKLCESGDVSRSSQQEGTMGPCPFSDAGARESSSTLSHSAPSASSSLSSFALIHATSSRRKSTRGGRLQRPSLQCGSGGESCLSASAEETGISADAPWEPASGGGRGQPAAWTELPPAASQSVKTRKTGRSSARRSKTGDSGCAEGAGEGETSDGLLGTRGGGSREEEKARKEAMETEASGDRERLATEATAKGRRRENGETENFCCSASASSKAERGRSEKTRREKASRQKERVMSSSSTDSSSEDAPVSRRRLSLCLSCEPGLRKSRNRKTSPHPRAGISPSVSFSPQSLLSSGPPAYASHLSSPSDAASSCASASASVSAPDCGVEARAPASAVSRKGEEKSPQAGSIAEETTPGNRVIQRGGRASCRQRGAERRANSGRPGVQKVSRSSPRGSKGSDGKARKGTADDLVPSKEKRLRLGDEKDPWLPSGGQTPRSRMEPRSSASGSKGPSDELGSKRPSDTLGSKGPSDALGSKGPSDTLGSKGPSDALGSKGPSDTLGSKGPSDALGSKGPSDTLGSKGPSDALGSKGPSDTLGSKGPSDALGSKGPPLGGEGDGPLCRDVLKRETSNSAPGGAEARAHVQSQRSAQSVSPPSSDFSLLSSLSVEPMSASSPQASDSVRGAGTHKQETDKKGKETDGQGTEKGEGASREHGGRHEQKLAREGVCEGRQAERVETLAPCLPDLPSVQLASAGVLDLGQARERSGDRQVEGSHSGLQLSSSDAETLGVSALTDGASSEREKAPCREEARAGRREGEEEQTTGEELEEETTKKRKREDTRTSELRPRDQAGEAPPTQRDAAEATRQATRVEQVEAAEEVEEWDMERGSESGRSRRKCAEEETKRHSERETEREKEQTELKEEAGGERGAKGDRGEKGERRGKGNTGEEGERERGEKGERERDNTDRRGDRGKSHGSIGHGRRLEGGEEAAESRRWRREEEERSGGDRRDIFSAQRSQRSFFSFSQRPCPYQPLWAAQQQERRRCFSSRRGSGSGPADRGDSGCTYTSVDRRSWSRADRSREGNWRSSPPRRDEGSRGRGEEKARHREGCATHSAAACRPSYGEDSRRDEGKWWLEQGRPERHESRNFLPSRMYLRREDADSRSSWDRRLPPASFYQSKSLKSRSFSYSLQSSSFSSSSSSFSSSSSSFSGSSSSFSGSSSSFSSSSSSSSFSSSASSSSFSSSATSSSFSSSASSSVTSSSCSSSASFSSSTSTSSSPSLSAVISPHSPGLSARPSASRTPFLESRGLADAAAGAKDSEETRRPRTLSLYASSQSSLSVPSSSSVFSSPISSSTVSSFASASSCLSSSSASSASFSASSRLPSSSSSSASASSLVDSFPAAPEALEPGSSRVAQYLLRLCASGVSKSVSAKESLRAPMAKPPLDPPCDPPGDGRSEEVQRQKLSSTDCFSCEAEKENKEEAKSHSGHLPFSLPSSNFHLCSPFSSSLASAFASSSPSSSFSSTFSSSSSASSTSSSSFSSSVSSYSFSSSPLSSSSSSSSSVSSFRSESKGHRCSPARLAGPALGSLGYERRPSPTKSVSSKAATTSENAREVEEGGRAWGVVTERGDGVPEKSESGEGGWREHARRLEAKTPRLFSDELSFRLREESRPETDRGERTKRFSPDEVETLDVESKTREEKRTEKPEESRGKRGTAVEAHKTSTQVQTREACDEGTAEERTKKKKEEGEEDGREQQAKEEEEEEEEGEVKEDAPGVQREEGKKACPGETLEEVAGEASPWEKQVKPSLTLFGAFRTMTLQVKEMKARRKVSRDTKKKEILEGEKEKDATRQSQSNHPETRTHTVSLSSSDSVCASASSFSRSSTSASSSSSASPPSSSSSSPAFPSCSSSSPSSFLSTPKNEEGERGSERGPDGGEEKETTEAKVAKTEEKKEKAEHGEEKGDGEKDPEEGPRGFAALHKDDRDARARTVGVARIELLGKKEENLMHAEPARGRTTTDRGKREEEPSEKTAKEAETKGDPPVWSPKREGPLSLPRFTGTGETKGKTEETKRCSSFSSSPSHCALLAVEQVARVLEYSASEKYEKEKEAFLGNSPLRQASSVELGRAHIEELPERMAQREAKGDKGTGAECGGVSVQLTESEGEEGQTAEAQREDEESESSVNEAELKNVCLTLKKELEETLECNDAETTRQLLVETHRLLVHQLPVPLMLRILKPTGLGRTVQAVVRHRDASLASLARRIVTVLKGRIALQAQREQE</sequence>
<feature type="compositionally biased region" description="Low complexity" evidence="1">
    <location>
        <begin position="558"/>
        <end position="584"/>
    </location>
</feature>
<feature type="compositionally biased region" description="Low complexity" evidence="1">
    <location>
        <begin position="340"/>
        <end position="378"/>
    </location>
</feature>
<feature type="compositionally biased region" description="Basic and acidic residues" evidence="1">
    <location>
        <begin position="2086"/>
        <end position="2095"/>
    </location>
</feature>
<feature type="compositionally biased region" description="Low complexity" evidence="1">
    <location>
        <begin position="1649"/>
        <end position="1661"/>
    </location>
</feature>
<name>A0A7J6K4J9_TOXGO</name>
<feature type="compositionally biased region" description="Acidic residues" evidence="1">
    <location>
        <begin position="1452"/>
        <end position="1463"/>
    </location>
</feature>
<feature type="compositionally biased region" description="Basic and acidic residues" evidence="1">
    <location>
        <begin position="2695"/>
        <end position="2704"/>
    </location>
</feature>
<feature type="compositionally biased region" description="Low complexity" evidence="1">
    <location>
        <begin position="639"/>
        <end position="676"/>
    </location>
</feature>
<feature type="region of interest" description="Disordered" evidence="1">
    <location>
        <begin position="2143"/>
        <end position="2440"/>
    </location>
</feature>
<feature type="compositionally biased region" description="Basic residues" evidence="1">
    <location>
        <begin position="959"/>
        <end position="968"/>
    </location>
</feature>
<dbReference type="Proteomes" id="UP000557509">
    <property type="component" value="Unassembled WGS sequence"/>
</dbReference>
<evidence type="ECO:0000313" key="2">
    <source>
        <dbReference type="EMBL" id="KAF4641416.1"/>
    </source>
</evidence>
<gene>
    <name evidence="2" type="ORF">TGRH88_072260</name>
</gene>
<feature type="compositionally biased region" description="Basic and acidic residues" evidence="1">
    <location>
        <begin position="1471"/>
        <end position="1485"/>
    </location>
</feature>
<feature type="compositionally biased region" description="Basic and acidic residues" evidence="1">
    <location>
        <begin position="156"/>
        <end position="183"/>
    </location>
</feature>
<feature type="compositionally biased region" description="Basic residues" evidence="1">
    <location>
        <begin position="817"/>
        <end position="829"/>
    </location>
</feature>
<feature type="compositionally biased region" description="Basic and acidic residues" evidence="1">
    <location>
        <begin position="537"/>
        <end position="553"/>
    </location>
</feature>
<feature type="compositionally biased region" description="Low complexity" evidence="1">
    <location>
        <begin position="1825"/>
        <end position="1916"/>
    </location>
</feature>
<feature type="compositionally biased region" description="Acidic residues" evidence="1">
    <location>
        <begin position="2793"/>
        <end position="2811"/>
    </location>
</feature>
<feature type="compositionally biased region" description="Low complexity" evidence="1">
    <location>
        <begin position="1962"/>
        <end position="2034"/>
    </location>
</feature>
<feature type="compositionally biased region" description="Low complexity" evidence="1">
    <location>
        <begin position="975"/>
        <end position="1016"/>
    </location>
</feature>
<feature type="compositionally biased region" description="Basic and acidic residues" evidence="1">
    <location>
        <begin position="2553"/>
        <end position="2620"/>
    </location>
</feature>
<feature type="compositionally biased region" description="Polar residues" evidence="1">
    <location>
        <begin position="1410"/>
        <end position="1419"/>
    </location>
</feature>
<feature type="compositionally biased region" description="Polar residues" evidence="1">
    <location>
        <begin position="585"/>
        <end position="597"/>
    </location>
</feature>
<feature type="compositionally biased region" description="Acidic residues" evidence="1">
    <location>
        <begin position="1509"/>
        <end position="1518"/>
    </location>
</feature>
<organism evidence="2 3">
    <name type="scientific">Toxoplasma gondii</name>
    <dbReference type="NCBI Taxonomy" id="5811"/>
    <lineage>
        <taxon>Eukaryota</taxon>
        <taxon>Sar</taxon>
        <taxon>Alveolata</taxon>
        <taxon>Apicomplexa</taxon>
        <taxon>Conoidasida</taxon>
        <taxon>Coccidia</taxon>
        <taxon>Eucoccidiorida</taxon>
        <taxon>Eimeriorina</taxon>
        <taxon>Sarcocystidae</taxon>
        <taxon>Toxoplasma</taxon>
    </lineage>
</organism>
<feature type="region of interest" description="Disordered" evidence="1">
    <location>
        <begin position="1825"/>
        <end position="2038"/>
    </location>
</feature>
<feature type="compositionally biased region" description="Basic and acidic residues" evidence="1">
    <location>
        <begin position="856"/>
        <end position="880"/>
    </location>
</feature>
<feature type="region of interest" description="Disordered" evidence="1">
    <location>
        <begin position="2453"/>
        <end position="2711"/>
    </location>
</feature>
<feature type="compositionally biased region" description="Low complexity" evidence="1">
    <location>
        <begin position="1278"/>
        <end position="1302"/>
    </location>
</feature>
<feature type="region of interest" description="Disordered" evidence="1">
    <location>
        <begin position="409"/>
        <end position="1365"/>
    </location>
</feature>
<keyword evidence="3" id="KW-1185">Reference proteome</keyword>
<feature type="region of interest" description="Disordered" evidence="1">
    <location>
        <begin position="156"/>
        <end position="378"/>
    </location>
</feature>
<feature type="compositionally biased region" description="Basic and acidic residues" evidence="1">
    <location>
        <begin position="265"/>
        <end position="284"/>
    </location>
</feature>
<feature type="compositionally biased region" description="Acidic residues" evidence="1">
    <location>
        <begin position="184"/>
        <end position="205"/>
    </location>
</feature>
<feature type="compositionally biased region" description="Acidic residues" evidence="1">
    <location>
        <begin position="2392"/>
        <end position="2402"/>
    </location>
</feature>
<feature type="compositionally biased region" description="Basic and acidic residues" evidence="1">
    <location>
        <begin position="622"/>
        <end position="633"/>
    </location>
</feature>
<feature type="compositionally biased region" description="Basic and acidic residues" evidence="1">
    <location>
        <begin position="1322"/>
        <end position="1365"/>
    </location>
</feature>
<feature type="compositionally biased region" description="Basic and acidic residues" evidence="1">
    <location>
        <begin position="2370"/>
        <end position="2391"/>
    </location>
</feature>
<feature type="compositionally biased region" description="Basic and acidic residues" evidence="1">
    <location>
        <begin position="1146"/>
        <end position="1156"/>
    </location>
</feature>
<feature type="compositionally biased region" description="Basic and acidic residues" evidence="1">
    <location>
        <begin position="2326"/>
        <end position="2344"/>
    </location>
</feature>
<reference evidence="2 3" key="1">
    <citation type="submission" date="2020-03" db="EMBL/GenBank/DDBJ databases">
        <title>Genome sequence of Toxoplasma gondii RH-88 strain.</title>
        <authorList>
            <person name="Lorenzi H.A."/>
            <person name="Venepally P."/>
            <person name="Rozenberg A."/>
            <person name="Sibley D."/>
        </authorList>
    </citation>
    <scope>NUCLEOTIDE SEQUENCE [LARGE SCALE GENOMIC DNA]</scope>
    <source>
        <strain evidence="2 3">RH-88</strain>
    </source>
</reference>
<evidence type="ECO:0000256" key="1">
    <source>
        <dbReference type="SAM" id="MobiDB-lite"/>
    </source>
</evidence>
<feature type="compositionally biased region" description="Basic and acidic residues" evidence="1">
    <location>
        <begin position="2630"/>
        <end position="2671"/>
    </location>
</feature>
<feature type="compositionally biased region" description="Low complexity" evidence="1">
    <location>
        <begin position="606"/>
        <end position="619"/>
    </location>
</feature>
<feature type="region of interest" description="Disordered" evidence="1">
    <location>
        <begin position="1394"/>
        <end position="1804"/>
    </location>
</feature>
<feature type="region of interest" description="Disordered" evidence="1">
    <location>
        <begin position="2771"/>
        <end position="2816"/>
    </location>
</feature>
<feature type="compositionally biased region" description="Basic and acidic residues" evidence="1">
    <location>
        <begin position="907"/>
        <end position="928"/>
    </location>
</feature>
<feature type="compositionally biased region" description="Basic and acidic residues" evidence="1">
    <location>
        <begin position="1616"/>
        <end position="1645"/>
    </location>
</feature>
<dbReference type="VEuPathDB" id="ToxoDB:TGME49_257670"/>
<feature type="compositionally biased region" description="Basic and acidic residues" evidence="1">
    <location>
        <begin position="2403"/>
        <end position="2418"/>
    </location>
</feature>
<feature type="compositionally biased region" description="Low complexity" evidence="1">
    <location>
        <begin position="2143"/>
        <end position="2200"/>
    </location>
</feature>
<feature type="compositionally biased region" description="Pro residues" evidence="1">
    <location>
        <begin position="2074"/>
        <end position="2084"/>
    </location>
</feature>
<feature type="compositionally biased region" description="Basic and acidic residues" evidence="1">
    <location>
        <begin position="220"/>
        <end position="257"/>
    </location>
</feature>
<dbReference type="EMBL" id="JAAUHK010000194">
    <property type="protein sequence ID" value="KAF4641416.1"/>
    <property type="molecule type" value="Genomic_DNA"/>
</dbReference>
<dbReference type="SMR" id="A0A7J6K4J9"/>
<feature type="compositionally biased region" description="Basic and acidic residues" evidence="1">
    <location>
        <begin position="1583"/>
        <end position="1607"/>
    </location>
</feature>
<comment type="caution">
    <text evidence="2">The sequence shown here is derived from an EMBL/GenBank/DDBJ whole genome shotgun (WGS) entry which is preliminary data.</text>
</comment>
<feature type="compositionally biased region" description="Basic and acidic residues" evidence="1">
    <location>
        <begin position="1789"/>
        <end position="1804"/>
    </location>
</feature>
<feature type="compositionally biased region" description="Basic and acidic residues" evidence="1">
    <location>
        <begin position="1395"/>
        <end position="1406"/>
    </location>
</feature>
<feature type="compositionally biased region" description="Basic and acidic residues" evidence="1">
    <location>
        <begin position="2260"/>
        <end position="2318"/>
    </location>
</feature>
<feature type="compositionally biased region" description="Basic and acidic residues" evidence="1">
    <location>
        <begin position="1519"/>
        <end position="1576"/>
    </location>
</feature>
<feature type="compositionally biased region" description="Basic and acidic residues" evidence="1">
    <location>
        <begin position="1756"/>
        <end position="1780"/>
    </location>
</feature>
<feature type="compositionally biased region" description="Low complexity" evidence="1">
    <location>
        <begin position="725"/>
        <end position="745"/>
    </location>
</feature>
<feature type="compositionally biased region" description="Basic and acidic residues" evidence="1">
    <location>
        <begin position="1091"/>
        <end position="1121"/>
    </location>
</feature>
<feature type="compositionally biased region" description="Basic and acidic residues" evidence="1">
    <location>
        <begin position="2464"/>
        <end position="2482"/>
    </location>
</feature>
<protein>
    <submittedName>
        <fullName evidence="2">Uncharacterized protein</fullName>
    </submittedName>
</protein>
<feature type="compositionally biased region" description="Basic and acidic residues" evidence="1">
    <location>
        <begin position="1432"/>
        <end position="1451"/>
    </location>
</feature>
<feature type="compositionally biased region" description="Basic and acidic residues" evidence="1">
    <location>
        <begin position="500"/>
        <end position="510"/>
    </location>
</feature>
<evidence type="ECO:0000313" key="3">
    <source>
        <dbReference type="Proteomes" id="UP000557509"/>
    </source>
</evidence>
<proteinExistence type="predicted"/>